<sequence>MMARKSKIITILTLTFIMMLTMVVTSTKVAMACTSPVGGCNYEFTTNGVTPSYVGVQSEITNTMTVESYTSSSTNWLSLQYNPDVSLVLQSNPFGGNWIQAVIAYYVVTNPPGGPLSTVYAYFVLQVWNLWLGLDATLNSACSVNYVINNGNPIPWPLIPGGWQAITYYVGSNGEVSSVYEGLYVPGYGSWGISISISSSCTNHWFRSNVVWAGANGGSVTFYSGGSGVFYYCSNVDLYQGPLADNTAESSNVIYTQMYNQGTTCSMYQDFQT</sequence>
<dbReference type="Proteomes" id="UP001060771">
    <property type="component" value="Chromosome"/>
</dbReference>
<dbReference type="GeneID" id="76207834"/>
<dbReference type="EMBL" id="BMNM01000005">
    <property type="protein sequence ID" value="GGI78363.1"/>
    <property type="molecule type" value="Genomic_DNA"/>
</dbReference>
<evidence type="ECO:0000313" key="3">
    <source>
        <dbReference type="Proteomes" id="UP000657075"/>
    </source>
</evidence>
<evidence type="ECO:0000313" key="2">
    <source>
        <dbReference type="EMBL" id="GGI78363.1"/>
    </source>
</evidence>
<protein>
    <submittedName>
        <fullName evidence="2">Uncharacterized protein</fullName>
    </submittedName>
</protein>
<reference evidence="4" key="3">
    <citation type="submission" date="2022-09" db="EMBL/GenBank/DDBJ databases">
        <title>Complete genome sequence of Vulcanisaeta souniana.</title>
        <authorList>
            <person name="Kato S."/>
            <person name="Itoh T."/>
            <person name="Ohkuma M."/>
        </authorList>
    </citation>
    <scope>NUCLEOTIDE SEQUENCE [LARGE SCALE GENOMIC DNA]</scope>
    <source>
        <strain evidence="4">JCM 11219</strain>
    </source>
</reference>
<evidence type="ECO:0000313" key="1">
    <source>
        <dbReference type="EMBL" id="BDR93201.1"/>
    </source>
</evidence>
<reference evidence="1" key="4">
    <citation type="journal article" date="2023" name="Microbiol. Resour. Announc.">
        <title>Complete Genome Sequence of Vulcanisaeta souniana Strain IC-059, a Hyperthermophilic Archaeon Isolated from Hot Spring Water in Japan.</title>
        <authorList>
            <person name="Kato S."/>
            <person name="Itoh T."/>
            <person name="Wu L."/>
            <person name="Ma J."/>
            <person name="Ohkuma M."/>
        </authorList>
    </citation>
    <scope>NUCLEOTIDE SEQUENCE</scope>
    <source>
        <strain evidence="1">JCM 11219</strain>
    </source>
</reference>
<dbReference type="AlphaFoldDB" id="A0A830E384"/>
<keyword evidence="4" id="KW-1185">Reference proteome</keyword>
<gene>
    <name evidence="2" type="ORF">GCM10007112_14020</name>
    <name evidence="1" type="ORF">Vsou_22940</name>
</gene>
<dbReference type="EMBL" id="AP026830">
    <property type="protein sequence ID" value="BDR93201.1"/>
    <property type="molecule type" value="Genomic_DNA"/>
</dbReference>
<reference evidence="2" key="1">
    <citation type="journal article" date="2014" name="Int. J. Syst. Evol. Microbiol.">
        <title>Complete genome sequence of Corynebacterium casei LMG S-19264T (=DSM 44701T), isolated from a smear-ripened cheese.</title>
        <authorList>
            <consortium name="US DOE Joint Genome Institute (JGI-PGF)"/>
            <person name="Walter F."/>
            <person name="Albersmeier A."/>
            <person name="Kalinowski J."/>
            <person name="Ruckert C."/>
        </authorList>
    </citation>
    <scope>NUCLEOTIDE SEQUENCE</scope>
    <source>
        <strain evidence="2">JCM 11219</strain>
    </source>
</reference>
<dbReference type="Proteomes" id="UP000657075">
    <property type="component" value="Unassembled WGS sequence"/>
</dbReference>
<dbReference type="RefSeq" id="WP_188603300.1">
    <property type="nucleotide sequence ID" value="NZ_AP026830.1"/>
</dbReference>
<organism evidence="2 3">
    <name type="scientific">Vulcanisaeta souniana JCM 11219</name>
    <dbReference type="NCBI Taxonomy" id="1293586"/>
    <lineage>
        <taxon>Archaea</taxon>
        <taxon>Thermoproteota</taxon>
        <taxon>Thermoprotei</taxon>
        <taxon>Thermoproteales</taxon>
        <taxon>Thermoproteaceae</taxon>
        <taxon>Vulcanisaeta</taxon>
    </lineage>
</organism>
<accession>A0A830E384</accession>
<name>A0A830E384_9CREN</name>
<reference evidence="2" key="2">
    <citation type="submission" date="2020-09" db="EMBL/GenBank/DDBJ databases">
        <authorList>
            <person name="Sun Q."/>
            <person name="Ohkuma M."/>
        </authorList>
    </citation>
    <scope>NUCLEOTIDE SEQUENCE</scope>
    <source>
        <strain evidence="2">JCM 11219</strain>
    </source>
</reference>
<evidence type="ECO:0000313" key="4">
    <source>
        <dbReference type="Proteomes" id="UP001060771"/>
    </source>
</evidence>
<proteinExistence type="predicted"/>